<keyword evidence="3" id="KW-1185">Reference proteome</keyword>
<accession>A0ABV2K9S0</accession>
<sequence length="497" mass="54618">MAYEVTSWKNTVHDSEGNELQKGTPYSAENMNKIEQQLLVLDEVQHDHANKDALNNVTQEQLDKIHDHDNMPVLEQLTQAVVDDTHKHPNKSVLDKVTQKNLDDIVAHGVILSDHEQRLVNIVESVTNLKIKAVQTIAERDALVNKESIIVHVVDATADATVVKGWAQYIYQSDAWVKIAENESIDVVLSWASLIGKPTSFPPVAHEHPIAQVTGLSAELNAKETPAGAKAKVDALEVVTKAYAYGLVGNKILDNRGVVPKPSDYADYRTTQEFKYATSVNLVSGSGQYVHVFTERAWKDPSGGYVRQLAYDGLSTKMWTRYGNQTTDIWSAWDELETTAGSQAKVTAHANDAVKHVTPAERTKINDAFNASHAHANKVALDLVTQAIINNSHTHENASVLAGITQALLNEIHSHANQLALNKIAYSGDKSAIDLIQLEELAIHTHEYSALLNKPVIPTQTSQLTNNSEFLASNAARMTVSTTAPVNPKVNDIWIVI</sequence>
<evidence type="ECO:0000256" key="1">
    <source>
        <dbReference type="SAM" id="MobiDB-lite"/>
    </source>
</evidence>
<gene>
    <name evidence="2" type="ORF">ABIC55_002913</name>
</gene>
<name>A0ABV2K9S0_SPOPS</name>
<dbReference type="CDD" id="cd19958">
    <property type="entry name" value="pyocin_knob"/>
    <property type="match status" value="1"/>
</dbReference>
<protein>
    <submittedName>
        <fullName evidence="2">Uncharacterized protein</fullName>
    </submittedName>
</protein>
<proteinExistence type="predicted"/>
<feature type="region of interest" description="Disordered" evidence="1">
    <location>
        <begin position="1"/>
        <end position="24"/>
    </location>
</feature>
<dbReference type="Proteomes" id="UP001549104">
    <property type="component" value="Unassembled WGS sequence"/>
</dbReference>
<dbReference type="RefSeq" id="WP_354313549.1">
    <property type="nucleotide sequence ID" value="NZ_JBEPME010000004.1"/>
</dbReference>
<evidence type="ECO:0000313" key="3">
    <source>
        <dbReference type="Proteomes" id="UP001549104"/>
    </source>
</evidence>
<dbReference type="EMBL" id="JBEPME010000004">
    <property type="protein sequence ID" value="MET3657816.1"/>
    <property type="molecule type" value="Genomic_DNA"/>
</dbReference>
<reference evidence="2 3" key="1">
    <citation type="submission" date="2024-06" db="EMBL/GenBank/DDBJ databases">
        <title>Sorghum-associated microbial communities from plants grown in Nebraska, USA.</title>
        <authorList>
            <person name="Schachtman D."/>
        </authorList>
    </citation>
    <scope>NUCLEOTIDE SEQUENCE [LARGE SCALE GENOMIC DNA]</scope>
    <source>
        <strain evidence="2 3">1288</strain>
    </source>
</reference>
<comment type="caution">
    <text evidence="2">The sequence shown here is derived from an EMBL/GenBank/DDBJ whole genome shotgun (WGS) entry which is preliminary data.</text>
</comment>
<evidence type="ECO:0000313" key="2">
    <source>
        <dbReference type="EMBL" id="MET3657816.1"/>
    </source>
</evidence>
<organism evidence="2 3">
    <name type="scientific">Sporosarcina psychrophila</name>
    <name type="common">Bacillus psychrophilus</name>
    <dbReference type="NCBI Taxonomy" id="1476"/>
    <lineage>
        <taxon>Bacteria</taxon>
        <taxon>Bacillati</taxon>
        <taxon>Bacillota</taxon>
        <taxon>Bacilli</taxon>
        <taxon>Bacillales</taxon>
        <taxon>Caryophanaceae</taxon>
        <taxon>Sporosarcina</taxon>
    </lineage>
</organism>